<dbReference type="Gene3D" id="3.30.1370.210">
    <property type="match status" value="1"/>
</dbReference>
<feature type="compositionally biased region" description="Pro residues" evidence="7">
    <location>
        <begin position="309"/>
        <end position="330"/>
    </location>
</feature>
<keyword evidence="6" id="KW-0175">Coiled coil</keyword>
<reference evidence="10" key="1">
    <citation type="journal article" date="2019" name="Plant J.">
        <title>Chlorella vulgaris genome assembly and annotation reveals the molecular basis for metabolic acclimation to high light conditions.</title>
        <authorList>
            <person name="Cecchin M."/>
            <person name="Marcolungo L."/>
            <person name="Rossato M."/>
            <person name="Girolomoni L."/>
            <person name="Cosentino E."/>
            <person name="Cuine S."/>
            <person name="Li-Beisson Y."/>
            <person name="Delledonne M."/>
            <person name="Ballottari M."/>
        </authorList>
    </citation>
    <scope>NUCLEOTIDE SEQUENCE</scope>
    <source>
        <strain evidence="10">211/11P</strain>
    </source>
</reference>
<feature type="compositionally biased region" description="Low complexity" evidence="7">
    <location>
        <begin position="210"/>
        <end position="240"/>
    </location>
</feature>
<gene>
    <name evidence="10" type="ORF">D9Q98_007308</name>
</gene>
<evidence type="ECO:0000313" key="10">
    <source>
        <dbReference type="EMBL" id="KAI3428483.1"/>
    </source>
</evidence>
<evidence type="ECO:0000256" key="3">
    <source>
        <dbReference type="ARBA" id="ARBA00022833"/>
    </source>
</evidence>
<evidence type="ECO:0000313" key="11">
    <source>
        <dbReference type="Proteomes" id="UP001055712"/>
    </source>
</evidence>
<dbReference type="PROSITE" id="PS01360">
    <property type="entry name" value="ZF_MYND_1"/>
    <property type="match status" value="1"/>
</dbReference>
<keyword evidence="1 5" id="KW-0479">Metal-binding</keyword>
<evidence type="ECO:0008006" key="12">
    <source>
        <dbReference type="Google" id="ProtNLM"/>
    </source>
</evidence>
<feature type="zinc finger region" description="C3H1-type" evidence="5">
    <location>
        <begin position="56"/>
        <end position="77"/>
    </location>
</feature>
<dbReference type="GO" id="GO:0008270">
    <property type="term" value="F:zinc ion binding"/>
    <property type="evidence" value="ECO:0007669"/>
    <property type="project" value="UniProtKB-KW"/>
</dbReference>
<evidence type="ECO:0000256" key="5">
    <source>
        <dbReference type="PROSITE-ProRule" id="PRU00723"/>
    </source>
</evidence>
<sequence length="730" mass="74514">MGKAEASIKQAIRATMPLARPAKAQPAIVSWSGDWRCGCGSSNKLWDTCVCGQASPCREYVRGNCLLPKCRFPHPPFKIPEHLPKPSDPIANPPAAAAKQKAAAQAAAAALAAEQTGPKEMAIVTWLGHWQCDCGKVHKLWDSCKCGQAPPCREWVRGQCNISKCRFPHPPFAIPANLPKPDDPIANPTGDQLVWSKEHLAGNGNAKLPGSAANGQSGASSGDSTPVGGVESSGDSVSGDAAGGVANGSADKAAAAAAPPPPSAIMQPGVSFRQALLKSQQQQQEAAAAAAAAAGGDSGDFTSAAGMGLPPPPPPPPPMDQPPPPPPPPAVAMSPRSSASGGFDQQVMMSPRSLASAHMLHHHQLHQQQHQQQNGLSAADPVTAAPLSARSDPQVTVGLGGGWNPLGGGSLLSSVAPAATPAPQPATPAAALAPPAPVAAPQPSAAQQQAALAAMGGPGGNPAAGGAPPHMMGSLASPTAAAAAQQQVQGGSAAQFTLQQALQQMALQQAAAAQAKAQQQAAAAAQQQQQAAAAAAQQKPLRAIAHTLLEGGLMDPAFYHALGQVDFLPDGHYQQDSITLEDQQRRMEVFNSAVDSYIAAGVDRRSMLEIECAAKIGLSGGPLYYRCATCGNPMSERMRPSWCAGCKATPFCSQDCLRVLYAQHRGVCSSMLTKPLLPSQIALRMAVEVHTVHGAGGAALQQAVLRQMGAVQRSYQAAAAAAAAAGVVDE</sequence>
<keyword evidence="3 5" id="KW-0862">Zinc</keyword>
<keyword evidence="11" id="KW-1185">Reference proteome</keyword>
<evidence type="ECO:0000256" key="4">
    <source>
        <dbReference type="PROSITE-ProRule" id="PRU00134"/>
    </source>
</evidence>
<feature type="region of interest" description="Disordered" evidence="7">
    <location>
        <begin position="417"/>
        <end position="478"/>
    </location>
</feature>
<feature type="region of interest" description="Disordered" evidence="7">
    <location>
        <begin position="202"/>
        <end position="247"/>
    </location>
</feature>
<feature type="domain" description="C3H1-type" evidence="8">
    <location>
        <begin position="147"/>
        <end position="172"/>
    </location>
</feature>
<dbReference type="Gene3D" id="6.10.140.2220">
    <property type="match status" value="1"/>
</dbReference>
<evidence type="ECO:0000256" key="7">
    <source>
        <dbReference type="SAM" id="MobiDB-lite"/>
    </source>
</evidence>
<evidence type="ECO:0000259" key="8">
    <source>
        <dbReference type="PROSITE" id="PS50103"/>
    </source>
</evidence>
<dbReference type="SUPFAM" id="SSF144232">
    <property type="entry name" value="HIT/MYND zinc finger-like"/>
    <property type="match status" value="1"/>
</dbReference>
<feature type="compositionally biased region" description="Low complexity" evidence="7">
    <location>
        <begin position="441"/>
        <end position="455"/>
    </location>
</feature>
<evidence type="ECO:0000256" key="1">
    <source>
        <dbReference type="ARBA" id="ARBA00022723"/>
    </source>
</evidence>
<evidence type="ECO:0000259" key="9">
    <source>
        <dbReference type="PROSITE" id="PS50865"/>
    </source>
</evidence>
<feature type="coiled-coil region" evidence="6">
    <location>
        <begin position="498"/>
        <end position="530"/>
    </location>
</feature>
<proteinExistence type="predicted"/>
<dbReference type="InterPro" id="IPR000571">
    <property type="entry name" value="Znf_CCCH"/>
</dbReference>
<feature type="domain" description="C3H1-type" evidence="8">
    <location>
        <begin position="56"/>
        <end position="77"/>
    </location>
</feature>
<dbReference type="Proteomes" id="UP001055712">
    <property type="component" value="Unassembled WGS sequence"/>
</dbReference>
<feature type="region of interest" description="Disordered" evidence="7">
    <location>
        <begin position="287"/>
        <end position="344"/>
    </location>
</feature>
<keyword evidence="2 4" id="KW-0863">Zinc-finger</keyword>
<evidence type="ECO:0000256" key="2">
    <source>
        <dbReference type="ARBA" id="ARBA00022771"/>
    </source>
</evidence>
<comment type="caution">
    <text evidence="10">The sequence shown here is derived from an EMBL/GenBank/DDBJ whole genome shotgun (WGS) entry which is preliminary data.</text>
</comment>
<dbReference type="PROSITE" id="PS50103">
    <property type="entry name" value="ZF_C3H1"/>
    <property type="match status" value="2"/>
</dbReference>
<feature type="domain" description="MYND-type" evidence="9">
    <location>
        <begin position="627"/>
        <end position="668"/>
    </location>
</feature>
<feature type="compositionally biased region" description="Low complexity" evidence="7">
    <location>
        <begin position="464"/>
        <end position="478"/>
    </location>
</feature>
<dbReference type="AlphaFoldDB" id="A0A9D4TL11"/>
<dbReference type="OrthoDB" id="432970at2759"/>
<accession>A0A9D4TL11</accession>
<dbReference type="InterPro" id="IPR002893">
    <property type="entry name" value="Znf_MYND"/>
</dbReference>
<protein>
    <recommendedName>
        <fullName evidence="12">MYND-type domain-containing protein</fullName>
    </recommendedName>
</protein>
<evidence type="ECO:0000256" key="6">
    <source>
        <dbReference type="SAM" id="Coils"/>
    </source>
</evidence>
<reference evidence="10" key="2">
    <citation type="submission" date="2020-11" db="EMBL/GenBank/DDBJ databases">
        <authorList>
            <person name="Cecchin M."/>
            <person name="Marcolungo L."/>
            <person name="Rossato M."/>
            <person name="Girolomoni L."/>
            <person name="Cosentino E."/>
            <person name="Cuine S."/>
            <person name="Li-Beisson Y."/>
            <person name="Delledonne M."/>
            <person name="Ballottari M."/>
        </authorList>
    </citation>
    <scope>NUCLEOTIDE SEQUENCE</scope>
    <source>
        <strain evidence="10">211/11P</strain>
        <tissue evidence="10">Whole cell</tissue>
    </source>
</reference>
<feature type="region of interest" description="Disordered" evidence="7">
    <location>
        <begin position="358"/>
        <end position="380"/>
    </location>
</feature>
<name>A0A9D4TL11_CHLVU</name>
<dbReference type="EMBL" id="SIDB01000009">
    <property type="protein sequence ID" value="KAI3428483.1"/>
    <property type="molecule type" value="Genomic_DNA"/>
</dbReference>
<feature type="zinc finger region" description="C3H1-type" evidence="5">
    <location>
        <begin position="147"/>
        <end position="172"/>
    </location>
</feature>
<organism evidence="10 11">
    <name type="scientific">Chlorella vulgaris</name>
    <name type="common">Green alga</name>
    <dbReference type="NCBI Taxonomy" id="3077"/>
    <lineage>
        <taxon>Eukaryota</taxon>
        <taxon>Viridiplantae</taxon>
        <taxon>Chlorophyta</taxon>
        <taxon>core chlorophytes</taxon>
        <taxon>Trebouxiophyceae</taxon>
        <taxon>Chlorellales</taxon>
        <taxon>Chlorellaceae</taxon>
        <taxon>Chlorella clade</taxon>
        <taxon>Chlorella</taxon>
    </lineage>
</organism>
<dbReference type="PROSITE" id="PS50865">
    <property type="entry name" value="ZF_MYND_2"/>
    <property type="match status" value="1"/>
</dbReference>